<name>A0A4V1Q2L0_9AGAR</name>
<dbReference type="Proteomes" id="UP000290288">
    <property type="component" value="Unassembled WGS sequence"/>
</dbReference>
<reference evidence="2 3" key="1">
    <citation type="submission" date="2019-01" db="EMBL/GenBank/DDBJ databases">
        <title>Draft genome sequence of Psathyrella aberdarensis IHI B618.</title>
        <authorList>
            <person name="Buettner E."/>
            <person name="Kellner H."/>
        </authorList>
    </citation>
    <scope>NUCLEOTIDE SEQUENCE [LARGE SCALE GENOMIC DNA]</scope>
    <source>
        <strain evidence="2 3">IHI B618</strain>
    </source>
</reference>
<keyword evidence="3" id="KW-1185">Reference proteome</keyword>
<dbReference type="AlphaFoldDB" id="A0A4V1Q2L0"/>
<accession>A0A4V1Q2L0</accession>
<sequence>MPLSAKEYQRKRRNTQTSTPNSPALSTRTLPAAQPDPNWRRSRSFTHGEQKNVLDRHRQALVADKEDYGASGYHLPMPKLPHPGRIPSSMRSNSTDSTASVSPQYSIPFTSNVSSASSAVTVVDPEPYPGTLSVSLVSKKSQSKSSHHSHHSFMSFPKSLRPFPSRDDERSIWSTETTPPLRGHNSYDAPTSDQVTEDAPAPERKRRKSLTARLIRAFSRKRNPNK</sequence>
<gene>
    <name evidence="2" type="ORF">EST38_g10402</name>
</gene>
<protein>
    <submittedName>
        <fullName evidence="2">Uncharacterized protein</fullName>
    </submittedName>
</protein>
<feature type="compositionally biased region" description="Polar residues" evidence="1">
    <location>
        <begin position="15"/>
        <end position="29"/>
    </location>
</feature>
<dbReference type="EMBL" id="SDEE01000551">
    <property type="protein sequence ID" value="RXW15458.1"/>
    <property type="molecule type" value="Genomic_DNA"/>
</dbReference>
<dbReference type="STRING" id="2316362.A0A4V1Q2L0"/>
<feature type="compositionally biased region" description="Basic residues" evidence="1">
    <location>
        <begin position="141"/>
        <end position="151"/>
    </location>
</feature>
<feature type="region of interest" description="Disordered" evidence="1">
    <location>
        <begin position="1"/>
        <end position="52"/>
    </location>
</feature>
<feature type="region of interest" description="Disordered" evidence="1">
    <location>
        <begin position="69"/>
        <end position="103"/>
    </location>
</feature>
<proteinExistence type="predicted"/>
<feature type="compositionally biased region" description="Polar residues" evidence="1">
    <location>
        <begin position="89"/>
        <end position="103"/>
    </location>
</feature>
<evidence type="ECO:0000313" key="3">
    <source>
        <dbReference type="Proteomes" id="UP000290288"/>
    </source>
</evidence>
<evidence type="ECO:0000256" key="1">
    <source>
        <dbReference type="SAM" id="MobiDB-lite"/>
    </source>
</evidence>
<comment type="caution">
    <text evidence="2">The sequence shown here is derived from an EMBL/GenBank/DDBJ whole genome shotgun (WGS) entry which is preliminary data.</text>
</comment>
<organism evidence="2 3">
    <name type="scientific">Candolleomyces aberdarensis</name>
    <dbReference type="NCBI Taxonomy" id="2316362"/>
    <lineage>
        <taxon>Eukaryota</taxon>
        <taxon>Fungi</taxon>
        <taxon>Dikarya</taxon>
        <taxon>Basidiomycota</taxon>
        <taxon>Agaricomycotina</taxon>
        <taxon>Agaricomycetes</taxon>
        <taxon>Agaricomycetidae</taxon>
        <taxon>Agaricales</taxon>
        <taxon>Agaricineae</taxon>
        <taxon>Psathyrellaceae</taxon>
        <taxon>Candolleomyces</taxon>
    </lineage>
</organism>
<feature type="region of interest" description="Disordered" evidence="1">
    <location>
        <begin position="139"/>
        <end position="226"/>
    </location>
</feature>
<evidence type="ECO:0000313" key="2">
    <source>
        <dbReference type="EMBL" id="RXW15458.1"/>
    </source>
</evidence>